<dbReference type="Proteomes" id="UP000199671">
    <property type="component" value="Unassembled WGS sequence"/>
</dbReference>
<feature type="transmembrane region" description="Helical" evidence="1">
    <location>
        <begin position="437"/>
        <end position="459"/>
    </location>
</feature>
<feature type="transmembrane region" description="Helical" evidence="1">
    <location>
        <begin position="341"/>
        <end position="364"/>
    </location>
</feature>
<keyword evidence="1" id="KW-1133">Transmembrane helix</keyword>
<gene>
    <name evidence="2" type="ORF">SAMN04487766_106184</name>
</gene>
<dbReference type="EMBL" id="FNHU01000006">
    <property type="protein sequence ID" value="SDM76968.1"/>
    <property type="molecule type" value="Genomic_DNA"/>
</dbReference>
<name>A0A1G9VXE2_9ACTO</name>
<proteinExistence type="predicted"/>
<keyword evidence="1" id="KW-0812">Transmembrane</keyword>
<dbReference type="AlphaFoldDB" id="A0A1G9VXE2"/>
<evidence type="ECO:0000313" key="3">
    <source>
        <dbReference type="Proteomes" id="UP000199671"/>
    </source>
</evidence>
<protein>
    <submittedName>
        <fullName evidence="2">Uncharacterized protein</fullName>
    </submittedName>
</protein>
<reference evidence="2 3" key="1">
    <citation type="submission" date="2016-10" db="EMBL/GenBank/DDBJ databases">
        <authorList>
            <person name="de Groot N.N."/>
        </authorList>
    </citation>
    <scope>NUCLEOTIDE SEQUENCE [LARGE SCALE GENOMIC DNA]</scope>
    <source>
        <strain evidence="2 3">KPR-7B</strain>
    </source>
</reference>
<sequence length="473" mass="53655">MVSTLVVADKYAELSPDSWRFFSELWRERSWVVRRVDQVKFLDRDRVQLSISFTIDNDRVRKVANQCNVGCTSGQVPLPLLLRQRTPILDLDTFDDIGRSLPVVSGSVNTYMAECILLTQAFPKPDFSDTDQQELFLRLSRDLFSSIRDGEQKAFNDLEKELERETRPHSNDDDNESDRQIDSYYEAEFEYYTYVQRFLDSVDVNDLDAFMQYHIFAVYVDCFSRRGQQVIKCRFVYPSGFEVGPAQFGRAFYRHEVGSGNPSSLDGRYHIRVEAPAGMRIASFDLYNVTVKDDSPSKRRMDKTMSRVSSTPSFLEVRVGDSVVKRTSEVRLDIAYTPMRSALIVPAVCLAAVYILMCIVLMQIHEPFTAYDGVAAVIAVLPTVAATVLLRSQVHDIARRASARTRFWTMVLATLMFIMCVVYALNLPIIVVLSVGWATIVLSAGFLASGLVSIGRISWHNSKYKKESFAGVA</sequence>
<keyword evidence="1" id="KW-0472">Membrane</keyword>
<feature type="transmembrane region" description="Helical" evidence="1">
    <location>
        <begin position="370"/>
        <end position="390"/>
    </location>
</feature>
<feature type="transmembrane region" description="Helical" evidence="1">
    <location>
        <begin position="411"/>
        <end position="431"/>
    </location>
</feature>
<evidence type="ECO:0000313" key="2">
    <source>
        <dbReference type="EMBL" id="SDM76968.1"/>
    </source>
</evidence>
<evidence type="ECO:0000256" key="1">
    <source>
        <dbReference type="SAM" id="Phobius"/>
    </source>
</evidence>
<organism evidence="2 3">
    <name type="scientific">Actinomyces ruminicola</name>
    <dbReference type="NCBI Taxonomy" id="332524"/>
    <lineage>
        <taxon>Bacteria</taxon>
        <taxon>Bacillati</taxon>
        <taxon>Actinomycetota</taxon>
        <taxon>Actinomycetes</taxon>
        <taxon>Actinomycetales</taxon>
        <taxon>Actinomycetaceae</taxon>
        <taxon>Actinomyces</taxon>
    </lineage>
</organism>
<accession>A0A1G9VXE2</accession>